<dbReference type="Pfam" id="PF01323">
    <property type="entry name" value="DSBA"/>
    <property type="match status" value="1"/>
</dbReference>
<keyword evidence="2" id="KW-0413">Isomerase</keyword>
<keyword evidence="3" id="KW-1185">Reference proteome</keyword>
<dbReference type="InterPro" id="IPR001853">
    <property type="entry name" value="DSBA-like_thioredoxin_dom"/>
</dbReference>
<evidence type="ECO:0000259" key="1">
    <source>
        <dbReference type="Pfam" id="PF01323"/>
    </source>
</evidence>
<dbReference type="InterPro" id="IPR036249">
    <property type="entry name" value="Thioredoxin-like_sf"/>
</dbReference>
<dbReference type="RefSeq" id="WP_107949187.1">
    <property type="nucleotide sequence ID" value="NZ_CP073713.1"/>
</dbReference>
<protein>
    <submittedName>
        <fullName evidence="2">DsbA family dithiol-disulfide isomerase</fullName>
    </submittedName>
</protein>
<proteinExistence type="predicted"/>
<sequence>MTLKIKAYSDFICPFCFLGKGPLDDIVKEKDVEIEWMPFELRPTPYPKIDPWKEPDKLGSWDTFILPTAKKLGIEMRLPRVSPHPYTHLAFEGYQFAKQQGKGNEFHHRVFTAFFQEEQNIEDIEVLTQLSSEVGLSKDDFKEALLLGMYREVHQEALKHAYEEANITAVPTLIIGDEMIQGLASKERLAQIIDEQLKK</sequence>
<accession>A0ABV2PKJ6</accession>
<dbReference type="Gene3D" id="3.40.30.10">
    <property type="entry name" value="Glutaredoxin"/>
    <property type="match status" value="1"/>
</dbReference>
<dbReference type="EMBL" id="JBEPSB010000011">
    <property type="protein sequence ID" value="MET4561457.1"/>
    <property type="molecule type" value="Genomic_DNA"/>
</dbReference>
<dbReference type="CDD" id="cd03024">
    <property type="entry name" value="DsbA_FrnE"/>
    <property type="match status" value="1"/>
</dbReference>
<evidence type="ECO:0000313" key="3">
    <source>
        <dbReference type="Proteomes" id="UP001549363"/>
    </source>
</evidence>
<organism evidence="2 3">
    <name type="scientific">Lysinibacillus parviboronicapiens</name>
    <dbReference type="NCBI Taxonomy" id="436516"/>
    <lineage>
        <taxon>Bacteria</taxon>
        <taxon>Bacillati</taxon>
        <taxon>Bacillota</taxon>
        <taxon>Bacilli</taxon>
        <taxon>Bacillales</taxon>
        <taxon>Bacillaceae</taxon>
        <taxon>Lysinibacillus</taxon>
    </lineage>
</organism>
<dbReference type="GO" id="GO:0016853">
    <property type="term" value="F:isomerase activity"/>
    <property type="evidence" value="ECO:0007669"/>
    <property type="project" value="UniProtKB-KW"/>
</dbReference>
<dbReference type="Proteomes" id="UP001549363">
    <property type="component" value="Unassembled WGS sequence"/>
</dbReference>
<dbReference type="SUPFAM" id="SSF52833">
    <property type="entry name" value="Thioredoxin-like"/>
    <property type="match status" value="1"/>
</dbReference>
<feature type="domain" description="DSBA-like thioredoxin" evidence="1">
    <location>
        <begin position="5"/>
        <end position="193"/>
    </location>
</feature>
<reference evidence="2 3" key="1">
    <citation type="submission" date="2024-06" db="EMBL/GenBank/DDBJ databases">
        <title>Sorghum-associated microbial communities from plants grown in Nebraska, USA.</title>
        <authorList>
            <person name="Schachtman D."/>
        </authorList>
    </citation>
    <scope>NUCLEOTIDE SEQUENCE [LARGE SCALE GENOMIC DNA]</scope>
    <source>
        <strain evidence="2 3">736</strain>
    </source>
</reference>
<dbReference type="PANTHER" id="PTHR13887:SF33">
    <property type="entry name" value="ISOMERASE"/>
    <property type="match status" value="1"/>
</dbReference>
<dbReference type="PANTHER" id="PTHR13887">
    <property type="entry name" value="GLUTATHIONE S-TRANSFERASE KAPPA"/>
    <property type="match status" value="1"/>
</dbReference>
<comment type="caution">
    <text evidence="2">The sequence shown here is derived from an EMBL/GenBank/DDBJ whole genome shotgun (WGS) entry which is preliminary data.</text>
</comment>
<evidence type="ECO:0000313" key="2">
    <source>
        <dbReference type="EMBL" id="MET4561457.1"/>
    </source>
</evidence>
<gene>
    <name evidence="2" type="ORF">ABIA69_002625</name>
</gene>
<name>A0ABV2PKJ6_9BACI</name>